<organism evidence="1 2">
    <name type="scientific">Enterococcus florum</name>
    <dbReference type="NCBI Taxonomy" id="2480627"/>
    <lineage>
        <taxon>Bacteria</taxon>
        <taxon>Bacillati</taxon>
        <taxon>Bacillota</taxon>
        <taxon>Bacilli</taxon>
        <taxon>Lactobacillales</taxon>
        <taxon>Enterococcaceae</taxon>
        <taxon>Enterococcus</taxon>
    </lineage>
</organism>
<accession>A0A4P5P6D4</accession>
<dbReference type="InterPro" id="IPR027417">
    <property type="entry name" value="P-loop_NTPase"/>
</dbReference>
<gene>
    <name evidence="1" type="ORF">NRIC_08470</name>
</gene>
<comment type="caution">
    <text evidence="1">The sequence shown here is derived from an EMBL/GenBank/DDBJ whole genome shotgun (WGS) entry which is preliminary data.</text>
</comment>
<sequence>MAIARSLFNEPTASLDSEHAYDEVKLLAREAHERQKAIVMVTHDERMTQWSDKVYHMEDGRLKNENK</sequence>
<evidence type="ECO:0008006" key="3">
    <source>
        <dbReference type="Google" id="ProtNLM"/>
    </source>
</evidence>
<dbReference type="EMBL" id="BJCC01000007">
    <property type="protein sequence ID" value="GCF92956.1"/>
    <property type="molecule type" value="Genomic_DNA"/>
</dbReference>
<reference evidence="2" key="1">
    <citation type="submission" date="2019-02" db="EMBL/GenBank/DDBJ databases">
        <title>Draft genome sequence of Enterococcus sp. Gos25-1.</title>
        <authorList>
            <person name="Tanaka N."/>
            <person name="Shiwa Y."/>
            <person name="Fujita N."/>
        </authorList>
    </citation>
    <scope>NUCLEOTIDE SEQUENCE [LARGE SCALE GENOMIC DNA]</scope>
    <source>
        <strain evidence="2">Gos25-1</strain>
    </source>
</reference>
<keyword evidence="2" id="KW-1185">Reference proteome</keyword>
<dbReference type="SUPFAM" id="SSF52540">
    <property type="entry name" value="P-loop containing nucleoside triphosphate hydrolases"/>
    <property type="match status" value="1"/>
</dbReference>
<protein>
    <recommendedName>
        <fullName evidence="3">ABC transporter ATP-binding protein</fullName>
    </recommendedName>
</protein>
<evidence type="ECO:0000313" key="2">
    <source>
        <dbReference type="Proteomes" id="UP000290567"/>
    </source>
</evidence>
<dbReference type="AlphaFoldDB" id="A0A4P5P6D4"/>
<proteinExistence type="predicted"/>
<dbReference type="Proteomes" id="UP000290567">
    <property type="component" value="Unassembled WGS sequence"/>
</dbReference>
<name>A0A4P5P6D4_9ENTE</name>
<dbReference type="Gene3D" id="3.40.50.300">
    <property type="entry name" value="P-loop containing nucleotide triphosphate hydrolases"/>
    <property type="match status" value="1"/>
</dbReference>
<evidence type="ECO:0000313" key="1">
    <source>
        <dbReference type="EMBL" id="GCF92956.1"/>
    </source>
</evidence>